<feature type="domain" description="Response regulatory" evidence="2">
    <location>
        <begin position="3"/>
        <end position="116"/>
    </location>
</feature>
<dbReference type="RefSeq" id="WP_025865108.1">
    <property type="nucleotide sequence ID" value="NZ_BLAX01000001.1"/>
</dbReference>
<protein>
    <submittedName>
        <fullName evidence="4">DNA-binding response regulator</fullName>
    </submittedName>
</protein>
<dbReference type="SUPFAM" id="SSF52172">
    <property type="entry name" value="CheY-like"/>
    <property type="match status" value="1"/>
</dbReference>
<keyword evidence="1" id="KW-0597">Phosphoprotein</keyword>
<evidence type="ECO:0000313" key="4">
    <source>
        <dbReference type="EMBL" id="GET32542.1"/>
    </source>
</evidence>
<dbReference type="InterPro" id="IPR046947">
    <property type="entry name" value="LytR-like"/>
</dbReference>
<dbReference type="Gene3D" id="3.40.50.2300">
    <property type="match status" value="1"/>
</dbReference>
<dbReference type="Pfam" id="PF04397">
    <property type="entry name" value="LytTR"/>
    <property type="match status" value="1"/>
</dbReference>
<dbReference type="InterPro" id="IPR001789">
    <property type="entry name" value="Sig_transdc_resp-reg_receiver"/>
</dbReference>
<dbReference type="EMBL" id="BLAX01000001">
    <property type="protein sequence ID" value="GET32542.1"/>
    <property type="molecule type" value="Genomic_DNA"/>
</dbReference>
<dbReference type="OrthoDB" id="1490554at2"/>
<dbReference type="GO" id="GO:0000156">
    <property type="term" value="F:phosphorelay response regulator activity"/>
    <property type="evidence" value="ECO:0007669"/>
    <property type="project" value="InterPro"/>
</dbReference>
<evidence type="ECO:0000259" key="3">
    <source>
        <dbReference type="PROSITE" id="PS50930"/>
    </source>
</evidence>
<accession>A0A5M4AXD8</accession>
<gene>
    <name evidence="4" type="ORF">PbJCM13498_14050</name>
</gene>
<proteinExistence type="predicted"/>
<dbReference type="InterPro" id="IPR007492">
    <property type="entry name" value="LytTR_DNA-bd_dom"/>
</dbReference>
<evidence type="ECO:0000256" key="1">
    <source>
        <dbReference type="PROSITE-ProRule" id="PRU00169"/>
    </source>
</evidence>
<feature type="modified residue" description="4-aspartylphosphate" evidence="1">
    <location>
        <position position="55"/>
    </location>
</feature>
<dbReference type="PROSITE" id="PS50110">
    <property type="entry name" value="RESPONSE_REGULATORY"/>
    <property type="match status" value="1"/>
</dbReference>
<dbReference type="Gene3D" id="2.40.50.1020">
    <property type="entry name" value="LytTr DNA-binding domain"/>
    <property type="match status" value="1"/>
</dbReference>
<dbReference type="GO" id="GO:0003677">
    <property type="term" value="F:DNA binding"/>
    <property type="evidence" value="ECO:0007669"/>
    <property type="project" value="UniProtKB-KW"/>
</dbReference>
<evidence type="ECO:0000313" key="5">
    <source>
        <dbReference type="Proteomes" id="UP000391834"/>
    </source>
</evidence>
<feature type="domain" description="HTH LytTR-type" evidence="3">
    <location>
        <begin position="145"/>
        <end position="248"/>
    </location>
</feature>
<evidence type="ECO:0000259" key="2">
    <source>
        <dbReference type="PROSITE" id="PS50110"/>
    </source>
</evidence>
<keyword evidence="4" id="KW-0238">DNA-binding</keyword>
<dbReference type="SMART" id="SM00448">
    <property type="entry name" value="REC"/>
    <property type="match status" value="1"/>
</dbReference>
<sequence>MLRTVIIDDDQLSRTILKKTFEKCFENVVLEGEADSVASGLALINRVHPNLVFLDIKLPDGTGFDLIEKLEDTDFKLIFTTAYSEYAIKAFKYSAFDYIVKPIVPDDIKASLNRINRVSTASTLPRVRAMRDNLFGSSEDANATIALPELNGFSIVRIDDIERCEGERNYSRIFFKDGTETLVSRTLMEFENLLAHHGFSRIHRSHLVNLKNVVRYLKSGGGMVEMKSGEMLKVSSKYKDELLNRLLHNRL</sequence>
<name>A0A5M4AXD8_9BACT</name>
<organism evidence="4 5">
    <name type="scientific">Prolixibacter bellariivorans</name>
    <dbReference type="NCBI Taxonomy" id="314319"/>
    <lineage>
        <taxon>Bacteria</taxon>
        <taxon>Pseudomonadati</taxon>
        <taxon>Bacteroidota</taxon>
        <taxon>Bacteroidia</taxon>
        <taxon>Marinilabiliales</taxon>
        <taxon>Prolixibacteraceae</taxon>
        <taxon>Prolixibacter</taxon>
    </lineage>
</organism>
<comment type="caution">
    <text evidence="4">The sequence shown here is derived from an EMBL/GenBank/DDBJ whole genome shotgun (WGS) entry which is preliminary data.</text>
</comment>
<dbReference type="Proteomes" id="UP000391834">
    <property type="component" value="Unassembled WGS sequence"/>
</dbReference>
<dbReference type="PANTHER" id="PTHR37299">
    <property type="entry name" value="TRANSCRIPTIONAL REGULATOR-RELATED"/>
    <property type="match status" value="1"/>
</dbReference>
<dbReference type="AlphaFoldDB" id="A0A5M4AXD8"/>
<dbReference type="Pfam" id="PF00072">
    <property type="entry name" value="Response_reg"/>
    <property type="match status" value="1"/>
</dbReference>
<dbReference type="SMART" id="SM00850">
    <property type="entry name" value="LytTR"/>
    <property type="match status" value="1"/>
</dbReference>
<dbReference type="PANTHER" id="PTHR37299:SF1">
    <property type="entry name" value="STAGE 0 SPORULATION PROTEIN A HOMOLOG"/>
    <property type="match status" value="1"/>
</dbReference>
<reference evidence="4 5" key="1">
    <citation type="submission" date="2019-10" db="EMBL/GenBank/DDBJ databases">
        <title>Prolixibacter strains distinguished by the presence of nitrate reductase genes were adept at nitrate-dependent anaerobic corrosion of metallic iron and carbon steel.</title>
        <authorList>
            <person name="Iino T."/>
            <person name="Shono N."/>
            <person name="Ito K."/>
            <person name="Nakamura R."/>
            <person name="Sueoka K."/>
            <person name="Harayama S."/>
            <person name="Ohkuma M."/>
        </authorList>
    </citation>
    <scope>NUCLEOTIDE SEQUENCE [LARGE SCALE GENOMIC DNA]</scope>
    <source>
        <strain evidence="4 5">JCM 13498</strain>
    </source>
</reference>
<keyword evidence="5" id="KW-1185">Reference proteome</keyword>
<dbReference type="PROSITE" id="PS50930">
    <property type="entry name" value="HTH_LYTTR"/>
    <property type="match status" value="1"/>
</dbReference>
<dbReference type="InterPro" id="IPR011006">
    <property type="entry name" value="CheY-like_superfamily"/>
</dbReference>